<dbReference type="Proteomes" id="UP000050320">
    <property type="component" value="Unassembled WGS sequence"/>
</dbReference>
<evidence type="ECO:0000313" key="2">
    <source>
        <dbReference type="EMBL" id="KQB35808.1"/>
    </source>
</evidence>
<comment type="caution">
    <text evidence="2">The sequence shown here is derived from an EMBL/GenBank/DDBJ whole genome shotgun (WGS) entry which is preliminary data.</text>
</comment>
<evidence type="ECO:0000256" key="1">
    <source>
        <dbReference type="SAM" id="Phobius"/>
    </source>
</evidence>
<protein>
    <submittedName>
        <fullName evidence="2">Uncharacterized protein</fullName>
    </submittedName>
</protein>
<evidence type="ECO:0000313" key="3">
    <source>
        <dbReference type="Proteomes" id="UP000050320"/>
    </source>
</evidence>
<reference evidence="2 3" key="1">
    <citation type="submission" date="2015-09" db="EMBL/GenBank/DDBJ databases">
        <title>Heavy metals and arsenic resistance mechanisms in polyextremophilic archaea of the family Ferroplasmaceae.</title>
        <authorList>
            <person name="Bulaev A.G."/>
            <person name="Kanygina A.V."/>
        </authorList>
    </citation>
    <scope>NUCLEOTIDE SEQUENCE [LARGE SCALE GENOMIC DNA]</scope>
    <source>
        <strain evidence="2 3">VT</strain>
    </source>
</reference>
<feature type="transmembrane region" description="Helical" evidence="1">
    <location>
        <begin position="39"/>
        <end position="62"/>
    </location>
</feature>
<keyword evidence="1" id="KW-1133">Transmembrane helix</keyword>
<feature type="transmembrane region" description="Helical" evidence="1">
    <location>
        <begin position="12"/>
        <end position="33"/>
    </location>
</feature>
<keyword evidence="1" id="KW-0812">Transmembrane</keyword>
<name>A0A0Q0VPY9_9ARCH</name>
<keyword evidence="3" id="KW-1185">Reference proteome</keyword>
<sequence>MNKNKIYKYSLFVVIIFMFIEAVLGITISIYGIMKNQMVFKYLLVLFTFILIFVIFATLHFYKKLNK</sequence>
<keyword evidence="1" id="KW-0472">Membrane</keyword>
<organism evidence="2 3">
    <name type="scientific">Acidiplasma aeolicum</name>
    <dbReference type="NCBI Taxonomy" id="507754"/>
    <lineage>
        <taxon>Archaea</taxon>
        <taxon>Methanobacteriati</taxon>
        <taxon>Thermoplasmatota</taxon>
        <taxon>Thermoplasmata</taxon>
        <taxon>Thermoplasmatales</taxon>
        <taxon>Ferroplasmaceae</taxon>
        <taxon>Acidiplasma</taxon>
    </lineage>
</organism>
<dbReference type="EMBL" id="LKBG01000080">
    <property type="protein sequence ID" value="KQB35808.1"/>
    <property type="molecule type" value="Genomic_DNA"/>
</dbReference>
<accession>A0A0Q0VPY9</accession>
<gene>
    <name evidence="2" type="ORF">AOG54_08495</name>
</gene>
<dbReference type="AlphaFoldDB" id="A0A0Q0VPY9"/>
<proteinExistence type="predicted"/>